<name>A0A5M6DK76_9BACT</name>
<dbReference type="Gene3D" id="2.40.160.20">
    <property type="match status" value="1"/>
</dbReference>
<reference evidence="3 4" key="1">
    <citation type="submission" date="2019-09" db="EMBL/GenBank/DDBJ databases">
        <title>Genome sequence and assembly of Adhaeribacter sp.</title>
        <authorList>
            <person name="Chhetri G."/>
        </authorList>
    </citation>
    <scope>NUCLEOTIDE SEQUENCE [LARGE SCALE GENOMIC DNA]</scope>
    <source>
        <strain evidence="3 4">DK36</strain>
    </source>
</reference>
<protein>
    <recommendedName>
        <fullName evidence="5">Outer membrane protein beta-barrel domain-containing protein</fullName>
    </recommendedName>
</protein>
<keyword evidence="1" id="KW-0472">Membrane</keyword>
<feature type="transmembrane region" description="Helical" evidence="1">
    <location>
        <begin position="77"/>
        <end position="94"/>
    </location>
</feature>
<dbReference type="Proteomes" id="UP000323426">
    <property type="component" value="Unassembled WGS sequence"/>
</dbReference>
<evidence type="ECO:0000256" key="2">
    <source>
        <dbReference type="SAM" id="SignalP"/>
    </source>
</evidence>
<feature type="transmembrane region" description="Helical" evidence="1">
    <location>
        <begin position="114"/>
        <end position="133"/>
    </location>
</feature>
<sequence length="358" mass="39652">MKNGYYFQKLLQLSLLGLVLLCEQSHAQQIAFAQNWAADSSARSNIIGLMPTVPTPGIFNMPGLAQTKKMMNTPLRGALTGFAIGGAGGIILGLTGKDWVLSNGKVVSRPIHAVVDMFIVATPLTIMGLVVGARQERSTLAPSRWHFALGGGWASVMTYRSIKNAYAISGIPNHIPHWFGYLHYPNGENSSTPYTWNITADYSLSRKFGLGLSFNNFVKQQIQGGTDHHEPGPEYESAKGETYSLVANYVINPIMPENKTRLEFSVGAGPSYHNLLVQGSLGTDEYEKRRKTFTAHYRAAIDYYSRRNLSLQLKGSYRPRQTVRVPEQEEGTTNLIAHAVNFRSLDITIGVRYHLKPF</sequence>
<comment type="caution">
    <text evidence="3">The sequence shown here is derived from an EMBL/GenBank/DDBJ whole genome shotgun (WGS) entry which is preliminary data.</text>
</comment>
<feature type="chain" id="PRO_5024467242" description="Outer membrane protein beta-barrel domain-containing protein" evidence="2">
    <location>
        <begin position="28"/>
        <end position="358"/>
    </location>
</feature>
<evidence type="ECO:0000313" key="3">
    <source>
        <dbReference type="EMBL" id="KAA5547908.1"/>
    </source>
</evidence>
<keyword evidence="4" id="KW-1185">Reference proteome</keyword>
<dbReference type="RefSeq" id="WP_150087825.1">
    <property type="nucleotide sequence ID" value="NZ_VWSF01000004.1"/>
</dbReference>
<dbReference type="EMBL" id="VWSF01000004">
    <property type="protein sequence ID" value="KAA5547908.1"/>
    <property type="molecule type" value="Genomic_DNA"/>
</dbReference>
<keyword evidence="1" id="KW-1133">Transmembrane helix</keyword>
<feature type="signal peptide" evidence="2">
    <location>
        <begin position="1"/>
        <end position="27"/>
    </location>
</feature>
<dbReference type="AlphaFoldDB" id="A0A5M6DK76"/>
<evidence type="ECO:0000256" key="1">
    <source>
        <dbReference type="SAM" id="Phobius"/>
    </source>
</evidence>
<evidence type="ECO:0008006" key="5">
    <source>
        <dbReference type="Google" id="ProtNLM"/>
    </source>
</evidence>
<keyword evidence="1" id="KW-0812">Transmembrane</keyword>
<gene>
    <name evidence="3" type="ORF">F0145_08195</name>
</gene>
<keyword evidence="2" id="KW-0732">Signal</keyword>
<accession>A0A5M6DK76</accession>
<evidence type="ECO:0000313" key="4">
    <source>
        <dbReference type="Proteomes" id="UP000323426"/>
    </source>
</evidence>
<proteinExistence type="predicted"/>
<organism evidence="3 4">
    <name type="scientific">Adhaeribacter rhizoryzae</name>
    <dbReference type="NCBI Taxonomy" id="2607907"/>
    <lineage>
        <taxon>Bacteria</taxon>
        <taxon>Pseudomonadati</taxon>
        <taxon>Bacteroidota</taxon>
        <taxon>Cytophagia</taxon>
        <taxon>Cytophagales</taxon>
        <taxon>Hymenobacteraceae</taxon>
        <taxon>Adhaeribacter</taxon>
    </lineage>
</organism>